<name>A0A3P7MQM9_DIBLA</name>
<gene>
    <name evidence="9" type="ORF">DILT_LOCUS13620</name>
</gene>
<dbReference type="OrthoDB" id="4062651at2759"/>
<dbReference type="PROSITE" id="PS00109">
    <property type="entry name" value="PROTEIN_KINASE_TYR"/>
    <property type="match status" value="1"/>
</dbReference>
<keyword evidence="10" id="KW-1185">Reference proteome</keyword>
<dbReference type="Pfam" id="PF07714">
    <property type="entry name" value="PK_Tyr_Ser-Thr"/>
    <property type="match status" value="1"/>
</dbReference>
<keyword evidence="5" id="KW-0067">ATP-binding</keyword>
<evidence type="ECO:0000313" key="10">
    <source>
        <dbReference type="Proteomes" id="UP000281553"/>
    </source>
</evidence>
<dbReference type="AlphaFoldDB" id="A0A3P7MQM9"/>
<evidence type="ECO:0000256" key="6">
    <source>
        <dbReference type="ARBA" id="ARBA00023136"/>
    </source>
</evidence>
<dbReference type="GO" id="GO:0004714">
    <property type="term" value="F:transmembrane receptor protein tyrosine kinase activity"/>
    <property type="evidence" value="ECO:0007669"/>
    <property type="project" value="TreeGrafter"/>
</dbReference>
<dbReference type="SUPFAM" id="SSF56112">
    <property type="entry name" value="Protein kinase-like (PK-like)"/>
    <property type="match status" value="1"/>
</dbReference>
<dbReference type="GO" id="GO:0030182">
    <property type="term" value="P:neuron differentiation"/>
    <property type="evidence" value="ECO:0007669"/>
    <property type="project" value="UniProtKB-ARBA"/>
</dbReference>
<dbReference type="GO" id="GO:0043235">
    <property type="term" value="C:receptor complex"/>
    <property type="evidence" value="ECO:0007669"/>
    <property type="project" value="TreeGrafter"/>
</dbReference>
<dbReference type="InterPro" id="IPR000719">
    <property type="entry name" value="Prot_kinase_dom"/>
</dbReference>
<dbReference type="GO" id="GO:0005524">
    <property type="term" value="F:ATP binding"/>
    <property type="evidence" value="ECO:0007669"/>
    <property type="project" value="UniProtKB-KW"/>
</dbReference>
<proteinExistence type="predicted"/>
<dbReference type="Gene3D" id="1.10.510.10">
    <property type="entry name" value="Transferase(Phosphotransferase) domain 1"/>
    <property type="match status" value="1"/>
</dbReference>
<dbReference type="GO" id="GO:0012505">
    <property type="term" value="C:endomembrane system"/>
    <property type="evidence" value="ECO:0007669"/>
    <property type="project" value="UniProtKB-SubCell"/>
</dbReference>
<keyword evidence="4" id="KW-0418">Kinase</keyword>
<keyword evidence="7" id="KW-0829">Tyrosine-protein kinase</keyword>
<keyword evidence="3" id="KW-0547">Nucleotide-binding</keyword>
<feature type="domain" description="Protein kinase" evidence="8">
    <location>
        <begin position="1"/>
        <end position="157"/>
    </location>
</feature>
<dbReference type="GO" id="GO:0005886">
    <property type="term" value="C:plasma membrane"/>
    <property type="evidence" value="ECO:0007669"/>
    <property type="project" value="TreeGrafter"/>
</dbReference>
<accession>A0A3P7MQM9</accession>
<dbReference type="GO" id="GO:0050793">
    <property type="term" value="P:regulation of developmental process"/>
    <property type="evidence" value="ECO:0007669"/>
    <property type="project" value="UniProtKB-ARBA"/>
</dbReference>
<evidence type="ECO:0000259" key="8">
    <source>
        <dbReference type="PROSITE" id="PS50011"/>
    </source>
</evidence>
<keyword evidence="2" id="KW-0808">Transferase</keyword>
<dbReference type="PROSITE" id="PS50011">
    <property type="entry name" value="PROTEIN_KINASE_DOM"/>
    <property type="match status" value="1"/>
</dbReference>
<dbReference type="FunFam" id="1.10.510.10:FF:001512">
    <property type="entry name" value="Receptor tyrosine-protein kinase erbB-2"/>
    <property type="match status" value="1"/>
</dbReference>
<dbReference type="InterPro" id="IPR008266">
    <property type="entry name" value="Tyr_kinase_AS"/>
</dbReference>
<evidence type="ECO:0000256" key="5">
    <source>
        <dbReference type="ARBA" id="ARBA00022840"/>
    </source>
</evidence>
<evidence type="ECO:0000256" key="4">
    <source>
        <dbReference type="ARBA" id="ARBA00022777"/>
    </source>
</evidence>
<dbReference type="InterPro" id="IPR011009">
    <property type="entry name" value="Kinase-like_dom_sf"/>
</dbReference>
<dbReference type="SMART" id="SM00219">
    <property type="entry name" value="TyrKc"/>
    <property type="match status" value="1"/>
</dbReference>
<dbReference type="InterPro" id="IPR050122">
    <property type="entry name" value="RTK"/>
</dbReference>
<evidence type="ECO:0000256" key="2">
    <source>
        <dbReference type="ARBA" id="ARBA00022679"/>
    </source>
</evidence>
<comment type="subcellular location">
    <subcellularLocation>
        <location evidence="1">Endomembrane system</location>
    </subcellularLocation>
</comment>
<dbReference type="GO" id="GO:0048468">
    <property type="term" value="P:cell development"/>
    <property type="evidence" value="ECO:0007669"/>
    <property type="project" value="UniProtKB-ARBA"/>
</dbReference>
<dbReference type="PANTHER" id="PTHR24416">
    <property type="entry name" value="TYROSINE-PROTEIN KINASE RECEPTOR"/>
    <property type="match status" value="1"/>
</dbReference>
<dbReference type="GO" id="GO:0007169">
    <property type="term" value="P:cell surface receptor protein tyrosine kinase signaling pathway"/>
    <property type="evidence" value="ECO:0007669"/>
    <property type="project" value="TreeGrafter"/>
</dbReference>
<evidence type="ECO:0000256" key="3">
    <source>
        <dbReference type="ARBA" id="ARBA00022741"/>
    </source>
</evidence>
<evidence type="ECO:0000256" key="7">
    <source>
        <dbReference type="ARBA" id="ARBA00023137"/>
    </source>
</evidence>
<dbReference type="PRINTS" id="PR00109">
    <property type="entry name" value="TYRKINASE"/>
</dbReference>
<protein>
    <recommendedName>
        <fullName evidence="8">Protein kinase domain-containing protein</fullName>
    </recommendedName>
</protein>
<dbReference type="InterPro" id="IPR001245">
    <property type="entry name" value="Ser-Thr/Tyr_kinase_cat_dom"/>
</dbReference>
<evidence type="ECO:0000256" key="1">
    <source>
        <dbReference type="ARBA" id="ARBA00004308"/>
    </source>
</evidence>
<keyword evidence="6" id="KW-0472">Membrane</keyword>
<dbReference type="PANTHER" id="PTHR24416:SF611">
    <property type="entry name" value="TYROSINE-PROTEIN KINASE TRANSMEMBRANE RECEPTOR ROR"/>
    <property type="match status" value="1"/>
</dbReference>
<sequence>MSFLEEVEVVHRDLRAANVLVAADKSVKVADFGLTKFLSNNPSKRIATSTFPVRWTAPEAMKSNYKPSHKADVWSFGVLMFEVMTFASQPYAELSQDQILPFLQEGRRLPHPRTLGFRCDDNIYQTMCKCWSMQPKDRPDFKELEIGFETEISQEFGNFYGA</sequence>
<organism evidence="9 10">
    <name type="scientific">Dibothriocephalus latus</name>
    <name type="common">Fish tapeworm</name>
    <name type="synonym">Diphyllobothrium latum</name>
    <dbReference type="NCBI Taxonomy" id="60516"/>
    <lineage>
        <taxon>Eukaryota</taxon>
        <taxon>Metazoa</taxon>
        <taxon>Spiralia</taxon>
        <taxon>Lophotrochozoa</taxon>
        <taxon>Platyhelminthes</taxon>
        <taxon>Cestoda</taxon>
        <taxon>Eucestoda</taxon>
        <taxon>Diphyllobothriidea</taxon>
        <taxon>Diphyllobothriidae</taxon>
        <taxon>Dibothriocephalus</taxon>
    </lineage>
</organism>
<reference evidence="9 10" key="1">
    <citation type="submission" date="2018-11" db="EMBL/GenBank/DDBJ databases">
        <authorList>
            <consortium name="Pathogen Informatics"/>
        </authorList>
    </citation>
    <scope>NUCLEOTIDE SEQUENCE [LARGE SCALE GENOMIC DNA]</scope>
</reference>
<dbReference type="EMBL" id="UYRU01070941">
    <property type="protein sequence ID" value="VDN20441.1"/>
    <property type="molecule type" value="Genomic_DNA"/>
</dbReference>
<evidence type="ECO:0000313" key="9">
    <source>
        <dbReference type="EMBL" id="VDN20441.1"/>
    </source>
</evidence>
<dbReference type="Proteomes" id="UP000281553">
    <property type="component" value="Unassembled WGS sequence"/>
</dbReference>
<dbReference type="InterPro" id="IPR020635">
    <property type="entry name" value="Tyr_kinase_cat_dom"/>
</dbReference>